<dbReference type="EMBL" id="GEDV01010975">
    <property type="protein sequence ID" value="JAP77582.1"/>
    <property type="molecule type" value="Transcribed_RNA"/>
</dbReference>
<feature type="chain" id="PRO_5007285157" description="Ixodegrin B" evidence="1">
    <location>
        <begin position="21"/>
        <end position="110"/>
    </location>
</feature>
<dbReference type="AlphaFoldDB" id="A0A131YGG2"/>
<reference evidence="2" key="1">
    <citation type="journal article" date="2016" name="Ticks Tick Borne Dis.">
        <title>De novo assembly and annotation of the salivary gland transcriptome of Rhipicephalus appendiculatus male and female ticks during blood feeding.</title>
        <authorList>
            <person name="de Castro M.H."/>
            <person name="de Klerk D."/>
            <person name="Pienaar R."/>
            <person name="Latif A.A."/>
            <person name="Rees D.J."/>
            <person name="Mans B.J."/>
        </authorList>
    </citation>
    <scope>NUCLEOTIDE SEQUENCE</scope>
    <source>
        <tissue evidence="2">Salivary glands</tissue>
    </source>
</reference>
<proteinExistence type="predicted"/>
<evidence type="ECO:0000256" key="1">
    <source>
        <dbReference type="SAM" id="SignalP"/>
    </source>
</evidence>
<keyword evidence="1" id="KW-0732">Signal</keyword>
<feature type="signal peptide" evidence="1">
    <location>
        <begin position="1"/>
        <end position="20"/>
    </location>
</feature>
<evidence type="ECO:0000313" key="2">
    <source>
        <dbReference type="EMBL" id="JAP77582.1"/>
    </source>
</evidence>
<accession>A0A131YGG2</accession>
<sequence>MNILAGSLLLVVVLSVCTHALEVEERKGDKKGKSCHSDRACGKEEKYCCVATGPDQKEGICQERPHFKEACSTRTNKYRLHLDGCPCVYSYQCDYEGPTGTGICGTGAFG</sequence>
<name>A0A131YGG2_RHIAP</name>
<organism evidence="2">
    <name type="scientific">Rhipicephalus appendiculatus</name>
    <name type="common">Brown ear tick</name>
    <dbReference type="NCBI Taxonomy" id="34631"/>
    <lineage>
        <taxon>Eukaryota</taxon>
        <taxon>Metazoa</taxon>
        <taxon>Ecdysozoa</taxon>
        <taxon>Arthropoda</taxon>
        <taxon>Chelicerata</taxon>
        <taxon>Arachnida</taxon>
        <taxon>Acari</taxon>
        <taxon>Parasitiformes</taxon>
        <taxon>Ixodida</taxon>
        <taxon>Ixodoidea</taxon>
        <taxon>Ixodidae</taxon>
        <taxon>Rhipicephalinae</taxon>
        <taxon>Rhipicephalus</taxon>
        <taxon>Rhipicephalus</taxon>
    </lineage>
</organism>
<evidence type="ECO:0008006" key="3">
    <source>
        <dbReference type="Google" id="ProtNLM"/>
    </source>
</evidence>
<protein>
    <recommendedName>
        <fullName evidence="3">Ixodegrin B</fullName>
    </recommendedName>
</protein>